<protein>
    <submittedName>
        <fullName evidence="6">Uncharacterized protein LOC118264294</fullName>
    </submittedName>
</protein>
<feature type="region of interest" description="Disordered" evidence="3">
    <location>
        <begin position="811"/>
        <end position="832"/>
    </location>
</feature>
<organism evidence="5 6">
    <name type="scientific">Spodoptera frugiperda</name>
    <name type="common">Fall armyworm</name>
    <dbReference type="NCBI Taxonomy" id="7108"/>
    <lineage>
        <taxon>Eukaryota</taxon>
        <taxon>Metazoa</taxon>
        <taxon>Ecdysozoa</taxon>
        <taxon>Arthropoda</taxon>
        <taxon>Hexapoda</taxon>
        <taxon>Insecta</taxon>
        <taxon>Pterygota</taxon>
        <taxon>Neoptera</taxon>
        <taxon>Endopterygota</taxon>
        <taxon>Lepidoptera</taxon>
        <taxon>Glossata</taxon>
        <taxon>Ditrysia</taxon>
        <taxon>Noctuoidea</taxon>
        <taxon>Noctuidae</taxon>
        <taxon>Amphipyrinae</taxon>
        <taxon>Spodoptera</taxon>
    </lineage>
</organism>
<dbReference type="InterPro" id="IPR024336">
    <property type="entry name" value="tRNA_splic_suSen54_N"/>
</dbReference>
<dbReference type="PANTHER" id="PTHR21027">
    <property type="entry name" value="TRNA-SPLICING ENDONUCLEASE SUBUNIT SEN54"/>
    <property type="match status" value="1"/>
</dbReference>
<dbReference type="GeneID" id="118264294"/>
<reference evidence="6" key="1">
    <citation type="submission" date="2025-08" db="UniProtKB">
        <authorList>
            <consortium name="RefSeq"/>
        </authorList>
    </citation>
    <scope>IDENTIFICATION</scope>
    <source>
        <tissue evidence="6">Whole larval tissue</tissue>
    </source>
</reference>
<dbReference type="CTD" id="283989"/>
<keyword evidence="2" id="KW-0819">tRNA processing</keyword>
<dbReference type="GO" id="GO:0000214">
    <property type="term" value="C:tRNA-intron endonuclease complex"/>
    <property type="evidence" value="ECO:0007669"/>
    <property type="project" value="TreeGrafter"/>
</dbReference>
<feature type="compositionally biased region" description="Basic and acidic residues" evidence="3">
    <location>
        <begin position="204"/>
        <end position="216"/>
    </location>
</feature>
<dbReference type="InterPro" id="IPR024337">
    <property type="entry name" value="tRNA_splic_suSen54"/>
</dbReference>
<evidence type="ECO:0000256" key="1">
    <source>
        <dbReference type="ARBA" id="ARBA00005736"/>
    </source>
</evidence>
<evidence type="ECO:0000313" key="6">
    <source>
        <dbReference type="RefSeq" id="XP_035432654.2"/>
    </source>
</evidence>
<keyword evidence="5" id="KW-1185">Reference proteome</keyword>
<evidence type="ECO:0000313" key="5">
    <source>
        <dbReference type="Proteomes" id="UP000829999"/>
    </source>
</evidence>
<feature type="compositionally biased region" description="Polar residues" evidence="3">
    <location>
        <begin position="179"/>
        <end position="203"/>
    </location>
</feature>
<dbReference type="Proteomes" id="UP000829999">
    <property type="component" value="Chromosome 26"/>
</dbReference>
<evidence type="ECO:0000256" key="3">
    <source>
        <dbReference type="SAM" id="MobiDB-lite"/>
    </source>
</evidence>
<evidence type="ECO:0000259" key="4">
    <source>
        <dbReference type="Pfam" id="PF12928"/>
    </source>
</evidence>
<evidence type="ECO:0000256" key="2">
    <source>
        <dbReference type="ARBA" id="ARBA00022694"/>
    </source>
</evidence>
<dbReference type="GO" id="GO:0000379">
    <property type="term" value="P:tRNA-type intron splice site recognition and cleavage"/>
    <property type="evidence" value="ECO:0007669"/>
    <property type="project" value="TreeGrafter"/>
</dbReference>
<dbReference type="Pfam" id="PF12928">
    <property type="entry name" value="tRNA_int_end_N2"/>
    <property type="match status" value="1"/>
</dbReference>
<dbReference type="PANTHER" id="PTHR21027:SF1">
    <property type="entry name" value="TRNA-SPLICING ENDONUCLEASE SUBUNIT SEN54"/>
    <property type="match status" value="1"/>
</dbReference>
<comment type="similarity">
    <text evidence="1">Belongs to the SEN54 family.</text>
</comment>
<feature type="region of interest" description="Disordered" evidence="3">
    <location>
        <begin position="178"/>
        <end position="222"/>
    </location>
</feature>
<proteinExistence type="inferred from homology"/>
<dbReference type="RefSeq" id="XP_035432654.2">
    <property type="nucleotide sequence ID" value="XM_035576761.2"/>
</dbReference>
<dbReference type="OrthoDB" id="408683at2759"/>
<gene>
    <name evidence="6" type="primary">LOC118264294</name>
</gene>
<name>A0A9R0CXL4_SPOFR</name>
<dbReference type="AlphaFoldDB" id="A0A9R0CXL4"/>
<accession>A0A9R0CXL4</accession>
<sequence>MENTRVLSGAALVAKGITKIEASLPEIGLKDVAPNGSWLEQKQIQAALEARKYLIEVERIEKCGVLSHAIWRDDLKLAEVTQKSGGHWQYLGHNVGKTLFLNPEETLFLMETNCLQLKHNEVTVSLQKAYSLLLDSTNRIQYQVYASLSRVGYKVFRHVGPKWNDETPQEVNKVRDHGNATTTSQLEDSQSTNDSMSEDTSNSENKDIKTVDDNTKNVDSLGTNKAIESDNVDTLDSVPNSLTVNTEIKTVVPKDANMSTETKLTKVNSGEVSNKVVEISNNPVVSEDSTEKCNAISETVVEKESPNKMDVDDEVTKTANVRTEPNEEVSSSSDTNINRMEVSTEHVTATDSGIVVMEISDEKIEISDEKIEISDEKIEISDDKIEISDDKIEISDDKINEDTSPVQVKNSAGTSNVLVDLGTGKNKDDIKENVSKNTGLGDTNYLQQNNSVYVSKIDKMSKRQMKPSNSGSIQTYFENIPDLSKQRVFAINVPDQKFIPKNVFVNKENYVLDMQNIKARSRRSASSDASYSSSDEVNGRNIRRIRSASGTELSHNQQFYPNMRFPRYQFRPYGFWRPQNNINFYQLMFFQARFQYNQRPPPFSRTFDFIPHVSNARKRGRLANMAHFQAIRNAAVRLKQSLISGITDMRKLEELHNILHSYNMRYKARLRLSENFDVINDEKIVETIELDDDEESKSKKPRLDDGDDKFDENLYRLKQLALRLRDLESKNKATASHRRALSKAIKTFNQSYKADIYLDSNNYEIIDRKCITLDSSSESECVVEKAPAPKRKKLRNPFNILKRRTEKLAALNGPSTSQAEHSFEISLPESGKEENNKYSEHILKTFNEKWLPKEDDFGRAEIVSKFDMNTRLLINSKEQYLQEFMKDQFGQYSNWLEAKISFLKYLEETNIAINNERERLLAESDVNTGLKPLIDFEDSTDMSKALEKLRIIENNRDTDCETSLQVDFDVYNRDVQNYRKRKPPKPHFRIVCLEESAGVPSASHVMALHSKYKDEVPIVFAIVGLGSVSYIQLNPIDLPIYVPSNDLV</sequence>
<feature type="domain" description="tRNA-splicing endonuclease subunit Sen54 N-terminal" evidence="4">
    <location>
        <begin position="55"/>
        <end position="117"/>
    </location>
</feature>